<evidence type="ECO:0000256" key="5">
    <source>
        <dbReference type="SAM" id="MobiDB-lite"/>
    </source>
</evidence>
<dbReference type="Proteomes" id="UP000468735">
    <property type="component" value="Unassembled WGS sequence"/>
</dbReference>
<dbReference type="Pfam" id="PF13305">
    <property type="entry name" value="TetR_C_33"/>
    <property type="match status" value="1"/>
</dbReference>
<feature type="domain" description="HTH tetR-type" evidence="6">
    <location>
        <begin position="21"/>
        <end position="82"/>
    </location>
</feature>
<dbReference type="RefSeq" id="WP_151560668.1">
    <property type="nucleotide sequence ID" value="NZ_WBMT01000006.1"/>
</dbReference>
<evidence type="ECO:0000256" key="3">
    <source>
        <dbReference type="ARBA" id="ARBA00023163"/>
    </source>
</evidence>
<reference evidence="7 8" key="1">
    <citation type="submission" date="2019-09" db="EMBL/GenBank/DDBJ databases">
        <title>Actinomadura physcomitrii sp. nov., a novel actinomycete isolated from moss [Physcomitrium sphaericum (Ludw) Fuernr].</title>
        <authorList>
            <person name="Zhuang X."/>
            <person name="Liu C."/>
        </authorList>
    </citation>
    <scope>NUCLEOTIDE SEQUENCE [LARGE SCALE GENOMIC DNA]</scope>
    <source>
        <strain evidence="7 8">HMC1</strain>
    </source>
</reference>
<dbReference type="PANTHER" id="PTHR30055:SF234">
    <property type="entry name" value="HTH-TYPE TRANSCRIPTIONAL REGULATOR BETI"/>
    <property type="match status" value="1"/>
</dbReference>
<dbReference type="GO" id="GO:0000976">
    <property type="term" value="F:transcription cis-regulatory region binding"/>
    <property type="evidence" value="ECO:0007669"/>
    <property type="project" value="TreeGrafter"/>
</dbReference>
<proteinExistence type="predicted"/>
<dbReference type="OrthoDB" id="8222629at2"/>
<feature type="DNA-binding region" description="H-T-H motif" evidence="4">
    <location>
        <begin position="45"/>
        <end position="64"/>
    </location>
</feature>
<dbReference type="Pfam" id="PF00440">
    <property type="entry name" value="TetR_N"/>
    <property type="match status" value="1"/>
</dbReference>
<organism evidence="7 8">
    <name type="scientific">Actinomadura rudentiformis</name>
    <dbReference type="NCBI Taxonomy" id="359158"/>
    <lineage>
        <taxon>Bacteria</taxon>
        <taxon>Bacillati</taxon>
        <taxon>Actinomycetota</taxon>
        <taxon>Actinomycetes</taxon>
        <taxon>Streptosporangiales</taxon>
        <taxon>Thermomonosporaceae</taxon>
        <taxon>Actinomadura</taxon>
    </lineage>
</organism>
<feature type="region of interest" description="Disordered" evidence="5">
    <location>
        <begin position="1"/>
        <end position="20"/>
    </location>
</feature>
<keyword evidence="2 4" id="KW-0238">DNA-binding</keyword>
<evidence type="ECO:0000313" key="8">
    <source>
        <dbReference type="Proteomes" id="UP000468735"/>
    </source>
</evidence>
<dbReference type="InterPro" id="IPR001647">
    <property type="entry name" value="HTH_TetR"/>
</dbReference>
<comment type="caution">
    <text evidence="7">The sequence shown here is derived from an EMBL/GenBank/DDBJ whole genome shotgun (WGS) entry which is preliminary data.</text>
</comment>
<keyword evidence="1" id="KW-0805">Transcription regulation</keyword>
<evidence type="ECO:0000256" key="1">
    <source>
        <dbReference type="ARBA" id="ARBA00023015"/>
    </source>
</evidence>
<dbReference type="AlphaFoldDB" id="A0A6H9YTF1"/>
<dbReference type="InterPro" id="IPR009057">
    <property type="entry name" value="Homeodomain-like_sf"/>
</dbReference>
<dbReference type="EMBL" id="WBMT01000006">
    <property type="protein sequence ID" value="KAB2348894.1"/>
    <property type="molecule type" value="Genomic_DNA"/>
</dbReference>
<evidence type="ECO:0000256" key="2">
    <source>
        <dbReference type="ARBA" id="ARBA00023125"/>
    </source>
</evidence>
<keyword evidence="8" id="KW-1185">Reference proteome</keyword>
<protein>
    <submittedName>
        <fullName evidence="7">TetR/AcrR family transcriptional regulator</fullName>
    </submittedName>
</protein>
<dbReference type="GO" id="GO:0003700">
    <property type="term" value="F:DNA-binding transcription factor activity"/>
    <property type="evidence" value="ECO:0007669"/>
    <property type="project" value="TreeGrafter"/>
</dbReference>
<name>A0A6H9YTF1_9ACTN</name>
<dbReference type="InterPro" id="IPR050109">
    <property type="entry name" value="HTH-type_TetR-like_transc_reg"/>
</dbReference>
<dbReference type="PANTHER" id="PTHR30055">
    <property type="entry name" value="HTH-TYPE TRANSCRIPTIONAL REGULATOR RUTR"/>
    <property type="match status" value="1"/>
</dbReference>
<gene>
    <name evidence="7" type="ORF">F8566_14135</name>
</gene>
<evidence type="ECO:0000259" key="6">
    <source>
        <dbReference type="PROSITE" id="PS50977"/>
    </source>
</evidence>
<keyword evidence="3" id="KW-0804">Transcription</keyword>
<dbReference type="PROSITE" id="PS50977">
    <property type="entry name" value="HTH_TETR_2"/>
    <property type="match status" value="1"/>
</dbReference>
<evidence type="ECO:0000313" key="7">
    <source>
        <dbReference type="EMBL" id="KAB2348894.1"/>
    </source>
</evidence>
<dbReference type="InterPro" id="IPR025996">
    <property type="entry name" value="MT1864/Rv1816-like_C"/>
</dbReference>
<sequence length="205" mass="22592">MDTAASTDRRPRGRNRRGQGERLREDIIEAATRLLDELGDDQALSMRAVAREVGSAATSVYLHFADRDALVLAVLNRCHDQLTQAVDDAEAASDDPVAQLRARTLVLGEWAYQHPGLYKVLHESSLNRRTDMPFKQQLADRTTAAVQRCMDAGLAPADEAATVALDLRAAVHGAVSMRLHQPGHPWPPLEDQIARFLTKLIGIRS</sequence>
<evidence type="ECO:0000256" key="4">
    <source>
        <dbReference type="PROSITE-ProRule" id="PRU00335"/>
    </source>
</evidence>
<dbReference type="SUPFAM" id="SSF46689">
    <property type="entry name" value="Homeodomain-like"/>
    <property type="match status" value="1"/>
</dbReference>
<accession>A0A6H9YTF1</accession>
<dbReference type="InterPro" id="IPR036271">
    <property type="entry name" value="Tet_transcr_reg_TetR-rel_C_sf"/>
</dbReference>
<dbReference type="Gene3D" id="1.10.357.10">
    <property type="entry name" value="Tetracycline Repressor, domain 2"/>
    <property type="match status" value="1"/>
</dbReference>
<dbReference type="SUPFAM" id="SSF48498">
    <property type="entry name" value="Tetracyclin repressor-like, C-terminal domain"/>
    <property type="match status" value="1"/>
</dbReference>